<dbReference type="InterPro" id="IPR029787">
    <property type="entry name" value="Nucleotide_cyclase"/>
</dbReference>
<feature type="region of interest" description="Disordered" evidence="13">
    <location>
        <begin position="421"/>
        <end position="533"/>
    </location>
</feature>
<evidence type="ECO:0000256" key="14">
    <source>
        <dbReference type="SAM" id="Phobius"/>
    </source>
</evidence>
<dbReference type="GO" id="GO:0005886">
    <property type="term" value="C:plasma membrane"/>
    <property type="evidence" value="ECO:0007669"/>
    <property type="project" value="TreeGrafter"/>
</dbReference>
<feature type="compositionally biased region" description="Polar residues" evidence="13">
    <location>
        <begin position="327"/>
        <end position="336"/>
    </location>
</feature>
<accession>A0A914LRW2</accession>
<dbReference type="GO" id="GO:0004016">
    <property type="term" value="F:adenylate cyclase activity"/>
    <property type="evidence" value="ECO:0007669"/>
    <property type="project" value="UniProtKB-EC"/>
</dbReference>
<keyword evidence="10 14" id="KW-1133">Transmembrane helix</keyword>
<dbReference type="GO" id="GO:0004383">
    <property type="term" value="F:guanylate cyclase activity"/>
    <property type="evidence" value="ECO:0007669"/>
    <property type="project" value="UniProtKB-EC"/>
</dbReference>
<evidence type="ECO:0000256" key="13">
    <source>
        <dbReference type="SAM" id="MobiDB-lite"/>
    </source>
</evidence>
<feature type="transmembrane region" description="Helical" evidence="14">
    <location>
        <begin position="40"/>
        <end position="62"/>
    </location>
</feature>
<evidence type="ECO:0000259" key="15">
    <source>
        <dbReference type="PROSITE" id="PS50125"/>
    </source>
</evidence>
<feature type="region of interest" description="Disordered" evidence="13">
    <location>
        <begin position="579"/>
        <end position="600"/>
    </location>
</feature>
<evidence type="ECO:0000256" key="6">
    <source>
        <dbReference type="ARBA" id="ARBA00022723"/>
    </source>
</evidence>
<keyword evidence="8" id="KW-0067">ATP-binding</keyword>
<evidence type="ECO:0000256" key="3">
    <source>
        <dbReference type="ARBA" id="ARBA00004141"/>
    </source>
</evidence>
<dbReference type="SMART" id="SM00044">
    <property type="entry name" value="CYCc"/>
    <property type="match status" value="1"/>
</dbReference>
<comment type="subcellular location">
    <subcellularLocation>
        <location evidence="3">Membrane</location>
        <topology evidence="3">Multi-pass membrane protein</topology>
    </subcellularLocation>
</comment>
<keyword evidence="7" id="KW-0547">Nucleotide-binding</keyword>
<evidence type="ECO:0000256" key="4">
    <source>
        <dbReference type="ARBA" id="ARBA00012201"/>
    </source>
</evidence>
<evidence type="ECO:0000313" key="16">
    <source>
        <dbReference type="Proteomes" id="UP000887563"/>
    </source>
</evidence>
<dbReference type="PANTHER" id="PTHR45627:SF26">
    <property type="entry name" value="ADENYLATE CYCLASE TYPE 1"/>
    <property type="match status" value="1"/>
</dbReference>
<comment type="catalytic activity">
    <reaction evidence="2">
        <text>ATP = 3',5'-cyclic AMP + diphosphate</text>
        <dbReference type="Rhea" id="RHEA:15389"/>
        <dbReference type="ChEBI" id="CHEBI:30616"/>
        <dbReference type="ChEBI" id="CHEBI:33019"/>
        <dbReference type="ChEBI" id="CHEBI:58165"/>
        <dbReference type="EC" id="4.6.1.1"/>
    </reaction>
</comment>
<dbReference type="Gene3D" id="3.30.70.1230">
    <property type="entry name" value="Nucleotide cyclase"/>
    <property type="match status" value="1"/>
</dbReference>
<keyword evidence="9" id="KW-0460">Magnesium</keyword>
<keyword evidence="6" id="KW-0479">Metal-binding</keyword>
<feature type="compositionally biased region" description="Basic and acidic residues" evidence="13">
    <location>
        <begin position="824"/>
        <end position="836"/>
    </location>
</feature>
<evidence type="ECO:0000256" key="7">
    <source>
        <dbReference type="ARBA" id="ARBA00022741"/>
    </source>
</evidence>
<feature type="compositionally biased region" description="Polar residues" evidence="13">
    <location>
        <begin position="580"/>
        <end position="589"/>
    </location>
</feature>
<sequence length="886" mass="99343">MLLCSAFLRLSSSLLLLILLSAIALFCPHIFLTHFDLYPNLLTRLDILTLLIGLSLLIFLLARRNELLLRMDFLALLKGVEDGKKLERTEFLNDQILRNALPSHIAFNFGSRNEPFSHLCPSVGILCAKLGRPGDWVGEFGFDRLNRLVCEIDQRLGQLSESSRLEKVRTSHCFYTAACGILPELAKNVHDAPCTIGEQLSSLAELAQFIQDLAESEALDIAIGMDCGSALSVVVGGDKPRYELLGQPNTRAKKLAEAASALGGSCVLLSEDVFLALRPRSQFHFDENSALSVGPGLVAYSLLNSPSNQTASQFLTSPLPPPLPPHRTNSQQQNSTNKEENEVKNVQNIQENGQNPTPHIRANPLSEDALIENSGVNNNNNIHSSAQSLCSSELLSIDLNLETDSLELEWVTPEMVANGQYRLFPESPPPNNINKKQKYKADRADVYSELSDPESYHPHTQERSKIGTFKHKLWRHPSSVSTNNEASYRSHPSTNTSLDRKLIGKQQKQTTTKPYKRSRHFSKNSSKNGGNSAFSGSEFSLSLLAGDDSGGYNNNTTSLQKLNKAANRMERMLKEMAGVPTTQKTSNHGQPECPFPREDWTNNNKINNDIDGRYYCHHHNHHSMSEYENATNSQRSLAASCCSDFESAIDKDEEDNDKRLSLSSFFQFNNQKRKSISKLERLRQALILNNDRNWRSNSSRPAANNNSKRINIKCDGNEADRSCSPSIGSMQQFSPTTTNNNHERLKTKTAKLLKTLKWRQSVSHSIGYEDEYEIASAPLSSSYASSVSATSWGAENNKNIKLLPSVGENTHFIPIDDEEEDKNNEDKNNNEDKDKIIKEQQLIEDNNSLQKQMLELSREIRRDFGEFQLARFSNDLEDCPHRTFKE</sequence>
<feature type="compositionally biased region" description="Polar residues" evidence="13">
    <location>
        <begin position="478"/>
        <end position="497"/>
    </location>
</feature>
<dbReference type="InterPro" id="IPR001054">
    <property type="entry name" value="A/G_cyclase"/>
</dbReference>
<feature type="domain" description="Guanylate cyclase" evidence="15">
    <location>
        <begin position="116"/>
        <end position="256"/>
    </location>
</feature>
<evidence type="ECO:0000256" key="8">
    <source>
        <dbReference type="ARBA" id="ARBA00022840"/>
    </source>
</evidence>
<evidence type="ECO:0000256" key="9">
    <source>
        <dbReference type="ARBA" id="ARBA00022842"/>
    </source>
</evidence>
<dbReference type="PANTHER" id="PTHR45627">
    <property type="entry name" value="ADENYLATE CYCLASE TYPE 1"/>
    <property type="match status" value="1"/>
</dbReference>
<keyword evidence="16" id="KW-1185">Reference proteome</keyword>
<feature type="compositionally biased region" description="Low complexity" evidence="13">
    <location>
        <begin position="523"/>
        <end position="533"/>
    </location>
</feature>
<evidence type="ECO:0000256" key="5">
    <source>
        <dbReference type="ARBA" id="ARBA00022692"/>
    </source>
</evidence>
<dbReference type="PROSITE" id="PS50125">
    <property type="entry name" value="GUANYLATE_CYCLASE_2"/>
    <property type="match status" value="1"/>
</dbReference>
<feature type="compositionally biased region" description="Basic and acidic residues" evidence="13">
    <location>
        <begin position="454"/>
        <end position="465"/>
    </location>
</feature>
<evidence type="ECO:0000313" key="17">
    <source>
        <dbReference type="WBParaSite" id="Minc3s00631g15370"/>
    </source>
</evidence>
<dbReference type="GO" id="GO:0006171">
    <property type="term" value="P:cAMP biosynthetic process"/>
    <property type="evidence" value="ECO:0007669"/>
    <property type="project" value="TreeGrafter"/>
</dbReference>
<feature type="region of interest" description="Disordered" evidence="13">
    <location>
        <begin position="813"/>
        <end position="836"/>
    </location>
</feature>
<dbReference type="AlphaFoldDB" id="A0A914LRW2"/>
<keyword evidence="5 14" id="KW-0812">Transmembrane</keyword>
<comment type="catalytic activity">
    <reaction evidence="1">
        <text>GTP = 3',5'-cyclic GMP + diphosphate</text>
        <dbReference type="Rhea" id="RHEA:13665"/>
        <dbReference type="ChEBI" id="CHEBI:33019"/>
        <dbReference type="ChEBI" id="CHEBI:37565"/>
        <dbReference type="ChEBI" id="CHEBI:57746"/>
        <dbReference type="EC" id="4.6.1.2"/>
    </reaction>
</comment>
<proteinExistence type="predicted"/>
<evidence type="ECO:0000256" key="11">
    <source>
        <dbReference type="ARBA" id="ARBA00023136"/>
    </source>
</evidence>
<reference evidence="17" key="1">
    <citation type="submission" date="2022-11" db="UniProtKB">
        <authorList>
            <consortium name="WormBaseParasite"/>
        </authorList>
    </citation>
    <scope>IDENTIFICATION</scope>
</reference>
<dbReference type="WBParaSite" id="Minc3s00631g15370">
    <property type="protein sequence ID" value="Minc3s00631g15370"/>
    <property type="gene ID" value="Minc3s00631g15370"/>
</dbReference>
<dbReference type="Pfam" id="PF00211">
    <property type="entry name" value="Guanylate_cyc"/>
    <property type="match status" value="1"/>
</dbReference>
<keyword evidence="12" id="KW-0456">Lyase</keyword>
<dbReference type="GO" id="GO:0035556">
    <property type="term" value="P:intracellular signal transduction"/>
    <property type="evidence" value="ECO:0007669"/>
    <property type="project" value="InterPro"/>
</dbReference>
<evidence type="ECO:0000256" key="2">
    <source>
        <dbReference type="ARBA" id="ARBA00001593"/>
    </source>
</evidence>
<dbReference type="Proteomes" id="UP000887563">
    <property type="component" value="Unplaced"/>
</dbReference>
<dbReference type="EC" id="4.6.1.1" evidence="4"/>
<name>A0A914LRW2_MELIC</name>
<dbReference type="GO" id="GO:0005524">
    <property type="term" value="F:ATP binding"/>
    <property type="evidence" value="ECO:0007669"/>
    <property type="project" value="UniProtKB-KW"/>
</dbReference>
<evidence type="ECO:0000256" key="12">
    <source>
        <dbReference type="ARBA" id="ARBA00023239"/>
    </source>
</evidence>
<dbReference type="GO" id="GO:0046872">
    <property type="term" value="F:metal ion binding"/>
    <property type="evidence" value="ECO:0007669"/>
    <property type="project" value="UniProtKB-KW"/>
</dbReference>
<protein>
    <recommendedName>
        <fullName evidence="4">adenylate cyclase</fullName>
        <ecNumber evidence="4">4.6.1.1</ecNumber>
    </recommendedName>
</protein>
<feature type="region of interest" description="Disordered" evidence="13">
    <location>
        <begin position="310"/>
        <end position="342"/>
    </location>
</feature>
<evidence type="ECO:0000256" key="10">
    <source>
        <dbReference type="ARBA" id="ARBA00022989"/>
    </source>
</evidence>
<dbReference type="GO" id="GO:0007189">
    <property type="term" value="P:adenylate cyclase-activating G protein-coupled receptor signaling pathway"/>
    <property type="evidence" value="ECO:0007669"/>
    <property type="project" value="TreeGrafter"/>
</dbReference>
<evidence type="ECO:0000256" key="1">
    <source>
        <dbReference type="ARBA" id="ARBA00001436"/>
    </source>
</evidence>
<dbReference type="SUPFAM" id="SSF55073">
    <property type="entry name" value="Nucleotide cyclase"/>
    <property type="match status" value="1"/>
</dbReference>
<organism evidence="16 17">
    <name type="scientific">Meloidogyne incognita</name>
    <name type="common">Southern root-knot nematode worm</name>
    <name type="synonym">Oxyuris incognita</name>
    <dbReference type="NCBI Taxonomy" id="6306"/>
    <lineage>
        <taxon>Eukaryota</taxon>
        <taxon>Metazoa</taxon>
        <taxon>Ecdysozoa</taxon>
        <taxon>Nematoda</taxon>
        <taxon>Chromadorea</taxon>
        <taxon>Rhabditida</taxon>
        <taxon>Tylenchina</taxon>
        <taxon>Tylenchomorpha</taxon>
        <taxon>Tylenchoidea</taxon>
        <taxon>Meloidogynidae</taxon>
        <taxon>Meloidogyninae</taxon>
        <taxon>Meloidogyne</taxon>
        <taxon>Meloidogyne incognita group</taxon>
    </lineage>
</organism>
<keyword evidence="11 14" id="KW-0472">Membrane</keyword>